<evidence type="ECO:0000256" key="3">
    <source>
        <dbReference type="ARBA" id="ARBA00022729"/>
    </source>
</evidence>
<keyword evidence="3 5" id="KW-0732">Signal</keyword>
<comment type="similarity">
    <text evidence="1 4">Belongs to the bacterial solute-binding protein 3 family.</text>
</comment>
<keyword evidence="8" id="KW-1185">Reference proteome</keyword>
<organism evidence="7 8">
    <name type="scientific">Thiohalocapsa halophila</name>
    <dbReference type="NCBI Taxonomy" id="69359"/>
    <lineage>
        <taxon>Bacteria</taxon>
        <taxon>Pseudomonadati</taxon>
        <taxon>Pseudomonadota</taxon>
        <taxon>Gammaproteobacteria</taxon>
        <taxon>Chromatiales</taxon>
        <taxon>Chromatiaceae</taxon>
        <taxon>Thiohalocapsa</taxon>
    </lineage>
</organism>
<feature type="signal peptide" evidence="5">
    <location>
        <begin position="1"/>
        <end position="17"/>
    </location>
</feature>
<dbReference type="SUPFAM" id="SSF53850">
    <property type="entry name" value="Periplasmic binding protein-like II"/>
    <property type="match status" value="1"/>
</dbReference>
<evidence type="ECO:0000256" key="4">
    <source>
        <dbReference type="RuleBase" id="RU003744"/>
    </source>
</evidence>
<accession>A0ABS1CI85</accession>
<comment type="caution">
    <text evidence="7">The sequence shown here is derived from an EMBL/GenBank/DDBJ whole genome shotgun (WGS) entry which is preliminary data.</text>
</comment>
<evidence type="ECO:0000313" key="8">
    <source>
        <dbReference type="Proteomes" id="UP000748752"/>
    </source>
</evidence>
<evidence type="ECO:0000259" key="6">
    <source>
        <dbReference type="SMART" id="SM00062"/>
    </source>
</evidence>
<dbReference type="EMBL" id="NRRV01000027">
    <property type="protein sequence ID" value="MBK1631542.1"/>
    <property type="molecule type" value="Genomic_DNA"/>
</dbReference>
<gene>
    <name evidence="7" type="ORF">CKO31_12465</name>
</gene>
<dbReference type="InterPro" id="IPR051455">
    <property type="entry name" value="Bact_solute-bind_prot3"/>
</dbReference>
<dbReference type="Gene3D" id="3.40.190.10">
    <property type="entry name" value="Periplasmic binding protein-like II"/>
    <property type="match status" value="2"/>
</dbReference>
<evidence type="ECO:0000256" key="2">
    <source>
        <dbReference type="ARBA" id="ARBA00022448"/>
    </source>
</evidence>
<feature type="domain" description="Solute-binding protein family 3/N-terminal" evidence="6">
    <location>
        <begin position="28"/>
        <end position="257"/>
    </location>
</feature>
<dbReference type="SMART" id="SM00062">
    <property type="entry name" value="PBPb"/>
    <property type="match status" value="1"/>
</dbReference>
<dbReference type="InterPro" id="IPR001638">
    <property type="entry name" value="Solute-binding_3/MltF_N"/>
</dbReference>
<reference evidence="7 8" key="1">
    <citation type="journal article" date="2020" name="Microorganisms">
        <title>Osmotic Adaptation and Compatible Solute Biosynthesis of Phototrophic Bacteria as Revealed from Genome Analyses.</title>
        <authorList>
            <person name="Imhoff J.F."/>
            <person name="Rahn T."/>
            <person name="Kunzel S."/>
            <person name="Keller A."/>
            <person name="Neulinger S.C."/>
        </authorList>
    </citation>
    <scope>NUCLEOTIDE SEQUENCE [LARGE SCALE GENOMIC DNA]</scope>
    <source>
        <strain evidence="7 8">DSM 6210</strain>
    </source>
</reference>
<keyword evidence="2" id="KW-0813">Transport</keyword>
<evidence type="ECO:0000256" key="1">
    <source>
        <dbReference type="ARBA" id="ARBA00010333"/>
    </source>
</evidence>
<dbReference type="PANTHER" id="PTHR30085:SF7">
    <property type="entry name" value="AMINO-ACID ABC TRANSPORTER-BINDING PROTEIN YHDW-RELATED"/>
    <property type="match status" value="1"/>
</dbReference>
<evidence type="ECO:0000256" key="5">
    <source>
        <dbReference type="SAM" id="SignalP"/>
    </source>
</evidence>
<dbReference type="PANTHER" id="PTHR30085">
    <property type="entry name" value="AMINO ACID ABC TRANSPORTER PERMEASE"/>
    <property type="match status" value="1"/>
</dbReference>
<dbReference type="Pfam" id="PF00497">
    <property type="entry name" value="SBP_bac_3"/>
    <property type="match status" value="1"/>
</dbReference>
<dbReference type="Proteomes" id="UP000748752">
    <property type="component" value="Unassembled WGS sequence"/>
</dbReference>
<evidence type="ECO:0000313" key="7">
    <source>
        <dbReference type="EMBL" id="MBK1631542.1"/>
    </source>
</evidence>
<proteinExistence type="inferred from homology"/>
<protein>
    <submittedName>
        <fullName evidence="7">ABC transporter substrate-binding protein</fullName>
    </submittedName>
</protein>
<feature type="chain" id="PRO_5047407570" evidence="5">
    <location>
        <begin position="18"/>
        <end position="333"/>
    </location>
</feature>
<dbReference type="PROSITE" id="PS01039">
    <property type="entry name" value="SBP_BACTERIAL_3"/>
    <property type="match status" value="1"/>
</dbReference>
<dbReference type="CDD" id="cd13692">
    <property type="entry name" value="PBP2_BztA"/>
    <property type="match status" value="1"/>
</dbReference>
<name>A0ABS1CI85_9GAMM</name>
<dbReference type="InterPro" id="IPR018313">
    <property type="entry name" value="SBP_3_CS"/>
</dbReference>
<sequence>MLGALLLLLGAVGIAGADTIQDVRERGTLKCGVNGEVPGLSYRDEDGRWSGLDVDFCRAVAAAVLDDPDAVELVALTPEERLGALRGGAVDVLARNTTWTGQRDIAEGASFVGVLYYDGQGFMVPRKTDTLSTLALNGAKVCAISGTTSIDNAKRYFTRHRMALELILHPDLAAAAEAYLAGKCDALTTDRSQLHALRSTLEQPAAQRILPEVISKEPLGPAVRDGDARWFDLVRWTLFTLIEAEELGIETGNVAAAKNRAESDRVRALLDLEGTTASVLGIEPAWGYRVIRAVGNYGELFERNLGPASGLDIKRGLNALWSAGGLMYAPPAR</sequence>